<feature type="domain" description="Carrier" evidence="7">
    <location>
        <begin position="1627"/>
        <end position="1701"/>
    </location>
</feature>
<name>A0A367E8P8_9ACTN</name>
<evidence type="ECO:0000259" key="7">
    <source>
        <dbReference type="PROSITE" id="PS50075"/>
    </source>
</evidence>
<dbReference type="GO" id="GO:0043041">
    <property type="term" value="P:amino acid activation for nonribosomal peptide biosynthetic process"/>
    <property type="evidence" value="ECO:0007669"/>
    <property type="project" value="TreeGrafter"/>
</dbReference>
<dbReference type="InterPro" id="IPR006162">
    <property type="entry name" value="Ppantetheine_attach_site"/>
</dbReference>
<dbReference type="CDD" id="cd17646">
    <property type="entry name" value="A_NRPS_AB3403-like"/>
    <property type="match status" value="1"/>
</dbReference>
<feature type="region of interest" description="Disordered" evidence="6">
    <location>
        <begin position="1611"/>
        <end position="1630"/>
    </location>
</feature>
<dbReference type="InterPro" id="IPR045851">
    <property type="entry name" value="AMP-bd_C_sf"/>
</dbReference>
<keyword evidence="2" id="KW-0596">Phosphopantetheine</keyword>
<keyword evidence="5" id="KW-0045">Antibiotic biosynthesis</keyword>
<dbReference type="InterPro" id="IPR042099">
    <property type="entry name" value="ANL_N_sf"/>
</dbReference>
<dbReference type="Gene3D" id="3.30.559.30">
    <property type="entry name" value="Nonribosomal peptide synthetase, condensation domain"/>
    <property type="match status" value="3"/>
</dbReference>
<dbReference type="Gene3D" id="3.40.50.12780">
    <property type="entry name" value="N-terminal domain of ligase-like"/>
    <property type="match status" value="1"/>
</dbReference>
<dbReference type="OrthoDB" id="2472181at2"/>
<dbReference type="FunFam" id="1.10.1200.10:FF:000005">
    <property type="entry name" value="Nonribosomal peptide synthetase 1"/>
    <property type="match status" value="2"/>
</dbReference>
<dbReference type="Pfam" id="PF13193">
    <property type="entry name" value="AMP-binding_C"/>
    <property type="match status" value="2"/>
</dbReference>
<dbReference type="Pfam" id="PF00501">
    <property type="entry name" value="AMP-binding"/>
    <property type="match status" value="2"/>
</dbReference>
<evidence type="ECO:0000313" key="8">
    <source>
        <dbReference type="EMBL" id="RCG13620.1"/>
    </source>
</evidence>
<dbReference type="InterPro" id="IPR036736">
    <property type="entry name" value="ACP-like_sf"/>
</dbReference>
<evidence type="ECO:0000256" key="5">
    <source>
        <dbReference type="ARBA" id="ARBA00023194"/>
    </source>
</evidence>
<dbReference type="InterPro" id="IPR025110">
    <property type="entry name" value="AMP-bd_C"/>
</dbReference>
<evidence type="ECO:0000313" key="9">
    <source>
        <dbReference type="Proteomes" id="UP000253507"/>
    </source>
</evidence>
<dbReference type="PROSITE" id="PS00012">
    <property type="entry name" value="PHOSPHOPANTETHEINE"/>
    <property type="match status" value="2"/>
</dbReference>
<dbReference type="SUPFAM" id="SSF47336">
    <property type="entry name" value="ACP-like"/>
    <property type="match status" value="2"/>
</dbReference>
<dbReference type="RefSeq" id="WP_114019101.1">
    <property type="nucleotide sequence ID" value="NZ_QOIM01000049.1"/>
</dbReference>
<dbReference type="NCBIfam" id="TIGR01733">
    <property type="entry name" value="AA-adenyl-dom"/>
    <property type="match status" value="2"/>
</dbReference>
<comment type="cofactor">
    <cofactor evidence="1">
        <name>pantetheine 4'-phosphate</name>
        <dbReference type="ChEBI" id="CHEBI:47942"/>
    </cofactor>
</comment>
<evidence type="ECO:0000256" key="1">
    <source>
        <dbReference type="ARBA" id="ARBA00001957"/>
    </source>
</evidence>
<reference evidence="8 9" key="1">
    <citation type="submission" date="2018-06" db="EMBL/GenBank/DDBJ databases">
        <title>Streptomyces reniochalinae sp. nov. and Streptomyces diacarnus sp. nov. from marine sponges.</title>
        <authorList>
            <person name="Li L."/>
        </authorList>
    </citation>
    <scope>NUCLEOTIDE SEQUENCE [LARGE SCALE GENOMIC DNA]</scope>
    <source>
        <strain evidence="8 9">LHW50302</strain>
    </source>
</reference>
<dbReference type="Proteomes" id="UP000253507">
    <property type="component" value="Unassembled WGS sequence"/>
</dbReference>
<dbReference type="GO" id="GO:0031177">
    <property type="term" value="F:phosphopantetheine binding"/>
    <property type="evidence" value="ECO:0007669"/>
    <property type="project" value="InterPro"/>
</dbReference>
<accession>A0A367E8P8</accession>
<evidence type="ECO:0000256" key="3">
    <source>
        <dbReference type="ARBA" id="ARBA00022553"/>
    </source>
</evidence>
<dbReference type="InterPro" id="IPR023213">
    <property type="entry name" value="CAT-like_dom_sf"/>
</dbReference>
<dbReference type="FunFam" id="3.40.50.980:FF:000002">
    <property type="entry name" value="Enterobactin synthetase component F"/>
    <property type="match status" value="1"/>
</dbReference>
<proteinExistence type="predicted"/>
<dbReference type="Gene3D" id="2.30.38.10">
    <property type="entry name" value="Luciferase, Domain 3"/>
    <property type="match status" value="1"/>
</dbReference>
<dbReference type="Gene3D" id="1.10.1200.10">
    <property type="entry name" value="ACP-like"/>
    <property type="match status" value="2"/>
</dbReference>
<evidence type="ECO:0000256" key="2">
    <source>
        <dbReference type="ARBA" id="ARBA00022450"/>
    </source>
</evidence>
<dbReference type="GO" id="GO:0044550">
    <property type="term" value="P:secondary metabolite biosynthetic process"/>
    <property type="evidence" value="ECO:0007669"/>
    <property type="project" value="TreeGrafter"/>
</dbReference>
<keyword evidence="4" id="KW-0677">Repeat</keyword>
<evidence type="ECO:0000256" key="4">
    <source>
        <dbReference type="ARBA" id="ARBA00022737"/>
    </source>
</evidence>
<organism evidence="8 9">
    <name type="scientific">Streptomyces reniochalinae</name>
    <dbReference type="NCBI Taxonomy" id="2250578"/>
    <lineage>
        <taxon>Bacteria</taxon>
        <taxon>Bacillati</taxon>
        <taxon>Actinomycetota</taxon>
        <taxon>Actinomycetes</taxon>
        <taxon>Kitasatosporales</taxon>
        <taxon>Streptomycetaceae</taxon>
        <taxon>Streptomyces</taxon>
    </lineage>
</organism>
<protein>
    <submittedName>
        <fullName evidence="8">Amino acid adenylation domain-containing protein</fullName>
    </submittedName>
</protein>
<evidence type="ECO:0000256" key="6">
    <source>
        <dbReference type="SAM" id="MobiDB-lite"/>
    </source>
</evidence>
<dbReference type="GO" id="GO:0005829">
    <property type="term" value="C:cytosol"/>
    <property type="evidence" value="ECO:0007669"/>
    <property type="project" value="TreeGrafter"/>
</dbReference>
<dbReference type="SUPFAM" id="SSF52777">
    <property type="entry name" value="CoA-dependent acyltransferases"/>
    <property type="match status" value="6"/>
</dbReference>
<dbReference type="InterPro" id="IPR010060">
    <property type="entry name" value="NRPS_synth"/>
</dbReference>
<dbReference type="Pfam" id="PF00550">
    <property type="entry name" value="PP-binding"/>
    <property type="match status" value="2"/>
</dbReference>
<dbReference type="Gene3D" id="3.30.300.30">
    <property type="match status" value="2"/>
</dbReference>
<dbReference type="GO" id="GO:0017000">
    <property type="term" value="P:antibiotic biosynthetic process"/>
    <property type="evidence" value="ECO:0007669"/>
    <property type="project" value="UniProtKB-KW"/>
</dbReference>
<dbReference type="Pfam" id="PF00668">
    <property type="entry name" value="Condensation"/>
    <property type="match status" value="3"/>
</dbReference>
<dbReference type="PROSITE" id="PS00455">
    <property type="entry name" value="AMP_BINDING"/>
    <property type="match status" value="2"/>
</dbReference>
<dbReference type="SMART" id="SM00823">
    <property type="entry name" value="PKS_PP"/>
    <property type="match status" value="2"/>
</dbReference>
<dbReference type="InterPro" id="IPR020845">
    <property type="entry name" value="AMP-binding_CS"/>
</dbReference>
<keyword evidence="3" id="KW-0597">Phosphoprotein</keyword>
<dbReference type="GO" id="GO:0003824">
    <property type="term" value="F:catalytic activity"/>
    <property type="evidence" value="ECO:0007669"/>
    <property type="project" value="InterPro"/>
</dbReference>
<gene>
    <name evidence="8" type="ORF">DQ392_31370</name>
</gene>
<dbReference type="FunFam" id="3.30.300.30:FF:000015">
    <property type="entry name" value="Nonribosomal peptide synthase SidD"/>
    <property type="match status" value="1"/>
</dbReference>
<dbReference type="FunFam" id="3.40.50.980:FF:000001">
    <property type="entry name" value="Non-ribosomal peptide synthetase"/>
    <property type="match status" value="2"/>
</dbReference>
<dbReference type="PANTHER" id="PTHR45527:SF1">
    <property type="entry name" value="FATTY ACID SYNTHASE"/>
    <property type="match status" value="1"/>
</dbReference>
<dbReference type="EMBL" id="QOIM01000049">
    <property type="protein sequence ID" value="RCG13620.1"/>
    <property type="molecule type" value="Genomic_DNA"/>
</dbReference>
<dbReference type="GO" id="GO:0008610">
    <property type="term" value="P:lipid biosynthetic process"/>
    <property type="evidence" value="ECO:0007669"/>
    <property type="project" value="UniProtKB-ARBA"/>
</dbReference>
<dbReference type="PANTHER" id="PTHR45527">
    <property type="entry name" value="NONRIBOSOMAL PEPTIDE SYNTHETASE"/>
    <property type="match status" value="1"/>
</dbReference>
<sequence>MNGRRSAPHPREELPAQLASWNDTARPFPDDKCLHHLFDEQAERTPDATALLSDTETMTYRQLGEAANRVAHKLRQLGAGPDVPVGICAERGVELVIGLLGILEAGAAYVPLDPDYPTERLRYVLQDTACPVVVAQERTRELVSACSGGVPIVLPREDLVPAGEDITPPGADEVLRQPAQYGEAGAGPRDLAYIIYTSGSTGAPKGVCVEHTGVVNRLHWMQRTFQLGPDDVVLQKTPCSFDVSVWEFFWPLITGARLALARPDGHRDPAYLADFIARHHVTAVHFVPSMLSEFLDTPGLERTRSLRRVICSGEALPAAVMNRACEQLTGTLHNLYGPTEASIDVSSYACEAEPSVREVPIGSPIDNTRLYVLDEDMAPVPCGETGQLYIGGVQLARGYHNRPALTAEKFVPDPYGEGRLYQTGDLARRRHDGVLLFAGRADHQVKIRGHRVELGEIEAALLSVHGVREAAVLVHETTSGHRQLVAHLVPFAGEELDPQHIKELLGRHLPAHMIPVRFSVWERLPLTGSGKTDRRALEAAPAPGARSRKATPAATPREETLVRIWREVLDLPDVGTDEDFFELGGDSIQAMRIVARARDTGLVFSVTEVLRQRTVRELASAARNLEPREDGRAAPAGGGTVDTRTVEQLQDRYPDYEDAYALSPLQAGMLFHTLYTPESTDYFEQALLSLDGTLDQVALEQAWRQVVERHPALRTTVHWRGVPHPLQVVHRETDVDVRRVDWRHLGAEGRRAALDDLMAQDRAEGFALDIRPPHRLTVVDRGAGEAELLLSFHHVILDGWSLSLLVEDVAECYAARMADRSVRLSAPGSFRDFIDWRAGSDQEEEGAHWHRVLSGFTEATPLPGDDPNAEPGENQELTVAVSGPRAAALRVFCRSEGLTVSTLTHAAWGLVLARSNRSRDVVVGSTLSGRPTELPGVEAIVGMFINTLPVRVRIPATASVSDWLQGFQQELVSYLDHMTSALADIHEWSDVPAGQPMFSSIVVAQNHPPIAAGSPREGARFALRSMIETTGYPLVVVVDEEQDAIRFTLRHQSGRIGASEAHRLGQRLLHVLTSLTRDPASPVSTIGLLAPGEWDEIVCSWNDTGNDWDNNRTIIDLIEEQADRTPHDTALTFGEESMSYRELDERAGRLACHLRSLGAGKDKLVGVLHERCPDMVIALLAVMKTGAGYVPLAPDNPAERLRYVVQDAQLELLVAQQHLLDRLGQGWGGTCVTEADAAHIAGLPATRPANTPGPDDLAYVIYTSGSTGKPKGVACHHRGLVNYLRSCVEHYAYRGTNGAPLFSSFGFDMIVPNLYTPLIMGQPVHLLPEGLNPGELAEHLVEKSPYAFIKMTPGHLDLLAKQLTEAEARDLAGVLAVGADAFSPRTLAAWRELDPETPVLNEYGPTEASVANSFWVTGKGVGENQGELLPIGYPIANTTLYVLDDDFLPLPEGVPGEVYIGGVCCARGYLNKPGLTADRFVPDPFSSLPGSRMYRTGDLGYWLPGGNLQFIGRNDHQVKIRGYRIELGEIEQCLGRHPGIRHVIVLGLPDPSGVPRLACYYVPREAGRDVPADELHRWAGETLPAYMIPTTYTAIEAIPLDANGKVDRKALPAPSAHRADADAPSSTPRNAAEKDLCAILEEVLHLERVGIHENFFQLGGDSILTIHVCARAQREGFRLSPKDIFDHPTVAELAAHAGWERTHAVPGPRNAAARAGQYIPLLPLQAWFSDQRMEHSHHYNQSVQIEAYEVDVDAFRGALHDLVARHDALRLTFTGAAGSLRQNISASAPEPALTVVDPEEGEGPGDEFESRVREAATRVQASLDPSSGRLVAAGLFRRGPRKPDRILLAVHHLAVDTLSWEPLLADLSAAYRRRTGATDAPAEPVGASFADWAQWVHQYARSQDVDVQEKHWQAVTSGATRIPLDLGGGPVSTVAEQAHVSLRLPAEATSRLLRDVPSTYRVRVKELLAAALCLTLNEWADGSVRVDLENHGRDPLSSGLDLSRCVGWFTTVQPVRVETSEGDDTALRRVKETLRTFPDEGLGFSTRWLTAAESSTPPADVVLNYHGIRDRQARGSTAFKTVTSLLGEEKAPQQQRPYALEVEAEVRDGHLTVEWGYARTRHREETVRQLAETFLDRVEELTAYCLAHPGGHTPSDFPLAGLTQRELDTLGDALEDAQDIYPLVPLQQGMLFHARLAPGEHTYTEQQVYRAPAGDTRHLEEAFSQVAERHAALRTTFAWRKLSEPVQIVHRHAPLDVRHRDLSTLEGEERDAAWEALLREDLEEGFSLSRTPPVRVTLVRTEEPRPRVVLSFHHLLMDGWSVAVLLDEVRTAYSARLRGQPCALPPAVPYRRFVEWTRGQDPGAAEDFWRKELAGLRRPGRLPGQWETGTREGVGNLEAELGSDVGAALAAYCSDAGVTAAAVVQGAWALVLAGAEAYDDCGDVVFGSTVAGRPADLPGAESMVGLLINTLPSRVGVDRDSTVRTWLRTLQARHAAAREHASHSLTDLHGWSDVPRGEPLFESLVLVEGGTHVSTAEGDEHFVESEAYENVGYPVTICFKEAASPKLQVLYDLGRCGEETAREIRAEFDRTLRRLLRCPGEASVGSLLSELSAHSRA</sequence>
<dbReference type="FunFam" id="3.40.50.12780:FF:000012">
    <property type="entry name" value="Non-ribosomal peptide synthetase"/>
    <property type="match status" value="1"/>
</dbReference>
<dbReference type="SUPFAM" id="SSF56801">
    <property type="entry name" value="Acetyl-CoA synthetase-like"/>
    <property type="match status" value="2"/>
</dbReference>
<dbReference type="NCBIfam" id="TIGR01720">
    <property type="entry name" value="NRPS-para261"/>
    <property type="match status" value="1"/>
</dbReference>
<dbReference type="PROSITE" id="PS50075">
    <property type="entry name" value="CARRIER"/>
    <property type="match status" value="2"/>
</dbReference>
<keyword evidence="9" id="KW-1185">Reference proteome</keyword>
<feature type="region of interest" description="Disordered" evidence="6">
    <location>
        <begin position="532"/>
        <end position="556"/>
    </location>
</feature>
<dbReference type="Gene3D" id="3.30.559.10">
    <property type="entry name" value="Chloramphenicol acetyltransferase-like domain"/>
    <property type="match status" value="3"/>
</dbReference>
<dbReference type="InterPro" id="IPR020806">
    <property type="entry name" value="PKS_PP-bd"/>
</dbReference>
<dbReference type="InterPro" id="IPR009081">
    <property type="entry name" value="PP-bd_ACP"/>
</dbReference>
<dbReference type="InterPro" id="IPR000873">
    <property type="entry name" value="AMP-dep_synth/lig_dom"/>
</dbReference>
<feature type="region of interest" description="Disordered" evidence="6">
    <location>
        <begin position="621"/>
        <end position="640"/>
    </location>
</feature>
<dbReference type="Gene3D" id="3.40.50.980">
    <property type="match status" value="2"/>
</dbReference>
<feature type="domain" description="Carrier" evidence="7">
    <location>
        <begin position="552"/>
        <end position="626"/>
    </location>
</feature>
<dbReference type="InterPro" id="IPR001242">
    <property type="entry name" value="Condensation_dom"/>
</dbReference>
<dbReference type="InterPro" id="IPR010071">
    <property type="entry name" value="AA_adenyl_dom"/>
</dbReference>
<dbReference type="FunFam" id="2.30.38.10:FF:000001">
    <property type="entry name" value="Non-ribosomal peptide synthetase PvdI"/>
    <property type="match status" value="1"/>
</dbReference>
<dbReference type="CDD" id="cd05930">
    <property type="entry name" value="A_NRPS"/>
    <property type="match status" value="1"/>
</dbReference>
<dbReference type="NCBIfam" id="NF003417">
    <property type="entry name" value="PRK04813.1"/>
    <property type="match status" value="2"/>
</dbReference>
<comment type="caution">
    <text evidence="8">The sequence shown here is derived from an EMBL/GenBank/DDBJ whole genome shotgun (WGS) entry which is preliminary data.</text>
</comment>